<dbReference type="Gene3D" id="3.30.450.20">
    <property type="entry name" value="PAS domain"/>
    <property type="match status" value="1"/>
</dbReference>
<dbReference type="Proteomes" id="UP001161257">
    <property type="component" value="Unassembled WGS sequence"/>
</dbReference>
<evidence type="ECO:0000256" key="5">
    <source>
        <dbReference type="ARBA" id="ARBA00022553"/>
    </source>
</evidence>
<evidence type="ECO:0000256" key="1">
    <source>
        <dbReference type="ARBA" id="ARBA00000085"/>
    </source>
</evidence>
<dbReference type="GO" id="GO:0006355">
    <property type="term" value="P:regulation of DNA-templated transcription"/>
    <property type="evidence" value="ECO:0007669"/>
    <property type="project" value="InterPro"/>
</dbReference>
<dbReference type="SMART" id="SM00065">
    <property type="entry name" value="GAF"/>
    <property type="match status" value="1"/>
</dbReference>
<evidence type="ECO:0000256" key="10">
    <source>
        <dbReference type="ARBA" id="ARBA00023170"/>
    </source>
</evidence>
<gene>
    <name evidence="13" type="ORF">PPUN14671_15460</name>
</gene>
<dbReference type="GO" id="GO:0009584">
    <property type="term" value="P:detection of visible light"/>
    <property type="evidence" value="ECO:0007669"/>
    <property type="project" value="InterPro"/>
</dbReference>
<dbReference type="EC" id="2.7.13.3" evidence="3"/>
<dbReference type="Gene3D" id="3.30.450.270">
    <property type="match status" value="1"/>
</dbReference>
<dbReference type="PANTHER" id="PTHR42878">
    <property type="entry name" value="TWO-COMPONENT HISTIDINE KINASE"/>
    <property type="match status" value="1"/>
</dbReference>
<proteinExistence type="inferred from homology"/>
<evidence type="ECO:0000256" key="4">
    <source>
        <dbReference type="ARBA" id="ARBA00022543"/>
    </source>
</evidence>
<comment type="similarity">
    <text evidence="2">In the N-terminal section; belongs to the phytochrome family.</text>
</comment>
<organism evidence="13 14">
    <name type="scientific">Pseudomonas putida</name>
    <name type="common">Arthrobacter siderocapsulatus</name>
    <dbReference type="NCBI Taxonomy" id="303"/>
    <lineage>
        <taxon>Bacteria</taxon>
        <taxon>Pseudomonadati</taxon>
        <taxon>Pseudomonadota</taxon>
        <taxon>Gammaproteobacteria</taxon>
        <taxon>Pseudomonadales</taxon>
        <taxon>Pseudomonadaceae</taxon>
        <taxon>Pseudomonas</taxon>
    </lineage>
</organism>
<dbReference type="SMART" id="SM00388">
    <property type="entry name" value="HisKA"/>
    <property type="match status" value="1"/>
</dbReference>
<dbReference type="CDD" id="cd00082">
    <property type="entry name" value="HisKA"/>
    <property type="match status" value="1"/>
</dbReference>
<dbReference type="GO" id="GO:0007234">
    <property type="term" value="P:osmosensory signaling via phosphorelay pathway"/>
    <property type="evidence" value="ECO:0007669"/>
    <property type="project" value="TreeGrafter"/>
</dbReference>
<dbReference type="PANTHER" id="PTHR42878:SF15">
    <property type="entry name" value="BACTERIOPHYTOCHROME"/>
    <property type="match status" value="1"/>
</dbReference>
<dbReference type="InterPro" id="IPR043150">
    <property type="entry name" value="Phytochrome_PHY_sf"/>
</dbReference>
<evidence type="ECO:0000256" key="3">
    <source>
        <dbReference type="ARBA" id="ARBA00012438"/>
    </source>
</evidence>
<dbReference type="Pfam" id="PF02518">
    <property type="entry name" value="HATPase_c"/>
    <property type="match status" value="1"/>
</dbReference>
<keyword evidence="5" id="KW-0597">Phosphoprotein</keyword>
<dbReference type="InterPro" id="IPR035965">
    <property type="entry name" value="PAS-like_dom_sf"/>
</dbReference>
<dbReference type="SMART" id="SM00387">
    <property type="entry name" value="HATPase_c"/>
    <property type="match status" value="1"/>
</dbReference>
<dbReference type="InterPro" id="IPR036890">
    <property type="entry name" value="HATPase_C_sf"/>
</dbReference>
<dbReference type="Pfam" id="PF08446">
    <property type="entry name" value="PAS_2"/>
    <property type="match status" value="1"/>
</dbReference>
<dbReference type="PRINTS" id="PR01033">
    <property type="entry name" value="PHYTOCHROME"/>
</dbReference>
<evidence type="ECO:0000256" key="2">
    <source>
        <dbReference type="ARBA" id="ARBA00006402"/>
    </source>
</evidence>
<dbReference type="GO" id="GO:0005886">
    <property type="term" value="C:plasma membrane"/>
    <property type="evidence" value="ECO:0007669"/>
    <property type="project" value="UniProtKB-ARBA"/>
</dbReference>
<evidence type="ECO:0000259" key="11">
    <source>
        <dbReference type="PROSITE" id="PS50046"/>
    </source>
</evidence>
<dbReference type="GO" id="GO:0000155">
    <property type="term" value="F:phosphorelay sensor kinase activity"/>
    <property type="evidence" value="ECO:0007669"/>
    <property type="project" value="InterPro"/>
</dbReference>
<dbReference type="InterPro" id="IPR003018">
    <property type="entry name" value="GAF"/>
</dbReference>
<dbReference type="EMBL" id="BSKJ01000003">
    <property type="protein sequence ID" value="GLO34713.1"/>
    <property type="molecule type" value="Genomic_DNA"/>
</dbReference>
<dbReference type="InterPro" id="IPR013515">
    <property type="entry name" value="Phytochrome_cen-reg"/>
</dbReference>
<dbReference type="GO" id="GO:0030295">
    <property type="term" value="F:protein kinase activator activity"/>
    <property type="evidence" value="ECO:0007669"/>
    <property type="project" value="TreeGrafter"/>
</dbReference>
<feature type="domain" description="Phytochrome chromophore attachment site" evidence="11">
    <location>
        <begin position="152"/>
        <end position="310"/>
    </location>
</feature>
<dbReference type="SUPFAM" id="SSF47384">
    <property type="entry name" value="Homodimeric domain of signal transducing histidine kinase"/>
    <property type="match status" value="1"/>
</dbReference>
<dbReference type="InterPro" id="IPR003594">
    <property type="entry name" value="HATPase_dom"/>
</dbReference>
<dbReference type="Pfam" id="PF01590">
    <property type="entry name" value="GAF"/>
    <property type="match status" value="1"/>
</dbReference>
<dbReference type="InterPro" id="IPR029016">
    <property type="entry name" value="GAF-like_dom_sf"/>
</dbReference>
<dbReference type="InterPro" id="IPR036097">
    <property type="entry name" value="HisK_dim/P_sf"/>
</dbReference>
<name>A0AA37VMZ1_PSEPU</name>
<dbReference type="InterPro" id="IPR005467">
    <property type="entry name" value="His_kinase_dom"/>
</dbReference>
<dbReference type="SUPFAM" id="SSF55874">
    <property type="entry name" value="ATPase domain of HSP90 chaperone/DNA topoisomerase II/histidine kinase"/>
    <property type="match status" value="1"/>
</dbReference>
<dbReference type="Gene3D" id="3.30.450.40">
    <property type="match status" value="1"/>
</dbReference>
<sequence length="749" mass="82744">MTADNTLAEAMERCAREPIHVPSSIQPHGFLLVLDATDLCVLQASENVEHWLGLPARELIGCHFAHLVSDGFDLRAQLARLPDDEIFPFHIGDVRLRQGAPFSNPLHLLVHCHDDVLVAELEPPRLPPDLAGQGDYYPLVRSFVGSLQLASSLEDLLQQTVLQLKRITGFGRVKAYRFDADGNGQVLAEVADPGYPRYLGLCFPAADIPRQARELYRVNRIRVIEDANYQPSPLLPATNPHTGKALDMSFAALRSVSPVHLQYMRNMGTLASMSLSIVVDGELWGLVSCHHQQPRAVDLRTRTASELLASVLSLQIESREAHASTRKLLALRQHIVRMISSMADHDSVSDGLRDLPHVLLAFAGAQGAAVISAERCDLIGKTPPEAQVTALVHWLGLRGADPVFHSDNLRRDITDLPELAAHAGGVLAVAISQIHSHYLLWFRPEQVRTVNWAGQPTKQAGPQGTLDPRHSFERWQEELRGHCEPWDPLVIEGVMELRSAVLGIVLRKAEELAQLAGELRRSNKELEAFSYSVSHDLRAPLRHIAGYTELLGEIEGQGLSERGKRFLQHIGEAAHFAGSLVDNLLNFSQMGRSALRLSDVDLNALVDAIRSELAPDYEGRAIVWDIAVLPKVIGDPAFINMALHNLIANAIKYTRGRTPAHIGISAVQHPGEIEICIRDNGVGFDMAYANKLFGVFQRLHRMEDFEGTGIGLASVRRIIERHDGRVWANGQIDQGASFHFTLPRHPATT</sequence>
<dbReference type="GO" id="GO:0000156">
    <property type="term" value="F:phosphorelay response regulator activity"/>
    <property type="evidence" value="ECO:0007669"/>
    <property type="project" value="TreeGrafter"/>
</dbReference>
<dbReference type="SUPFAM" id="SSF55785">
    <property type="entry name" value="PYP-like sensor domain (PAS domain)"/>
    <property type="match status" value="1"/>
</dbReference>
<reference evidence="13" key="1">
    <citation type="submission" date="2023-01" db="EMBL/GenBank/DDBJ databases">
        <title>Whole-genome sequence of Pseudomonas putida NBRC 14671.</title>
        <authorList>
            <person name="Morohoshi T."/>
            <person name="Someya N."/>
        </authorList>
    </citation>
    <scope>NUCLEOTIDE SEQUENCE</scope>
    <source>
        <strain evidence="13">NBRC 14671</strain>
    </source>
</reference>
<comment type="caution">
    <text evidence="13">The sequence shown here is derived from an EMBL/GenBank/DDBJ whole genome shotgun (WGS) entry which is preliminary data.</text>
</comment>
<dbReference type="InterPro" id="IPR050351">
    <property type="entry name" value="BphY/WalK/GraS-like"/>
</dbReference>
<evidence type="ECO:0000256" key="7">
    <source>
        <dbReference type="ARBA" id="ARBA00022679"/>
    </source>
</evidence>
<feature type="domain" description="Histidine kinase" evidence="12">
    <location>
        <begin position="532"/>
        <end position="746"/>
    </location>
</feature>
<dbReference type="Pfam" id="PF00512">
    <property type="entry name" value="HisKA"/>
    <property type="match status" value="1"/>
</dbReference>
<dbReference type="InterPro" id="IPR016132">
    <property type="entry name" value="Phyto_chromo_attachment"/>
</dbReference>
<evidence type="ECO:0000259" key="12">
    <source>
        <dbReference type="PROSITE" id="PS50109"/>
    </source>
</evidence>
<keyword evidence="6" id="KW-0716">Sensory transduction</keyword>
<dbReference type="InterPro" id="IPR013654">
    <property type="entry name" value="PAS_2"/>
</dbReference>
<dbReference type="FunFam" id="3.30.565.10:FF:000006">
    <property type="entry name" value="Sensor histidine kinase WalK"/>
    <property type="match status" value="1"/>
</dbReference>
<keyword evidence="10" id="KW-0675">Receptor</keyword>
<dbReference type="InterPro" id="IPR001294">
    <property type="entry name" value="Phytochrome"/>
</dbReference>
<dbReference type="SUPFAM" id="SSF55781">
    <property type="entry name" value="GAF domain-like"/>
    <property type="match status" value="2"/>
</dbReference>
<dbReference type="PROSITE" id="PS50046">
    <property type="entry name" value="PHYTOCHROME_2"/>
    <property type="match status" value="1"/>
</dbReference>
<evidence type="ECO:0000256" key="9">
    <source>
        <dbReference type="ARBA" id="ARBA00022991"/>
    </source>
</evidence>
<protein>
    <recommendedName>
        <fullName evidence="3">histidine kinase</fullName>
        <ecNumber evidence="3">2.7.13.3</ecNumber>
    </recommendedName>
</protein>
<evidence type="ECO:0000313" key="14">
    <source>
        <dbReference type="Proteomes" id="UP001161257"/>
    </source>
</evidence>
<dbReference type="Pfam" id="PF00360">
    <property type="entry name" value="PHY"/>
    <property type="match status" value="1"/>
</dbReference>
<evidence type="ECO:0000256" key="8">
    <source>
        <dbReference type="ARBA" id="ARBA00022777"/>
    </source>
</evidence>
<dbReference type="GO" id="GO:0009881">
    <property type="term" value="F:photoreceptor activity"/>
    <property type="evidence" value="ECO:0007669"/>
    <property type="project" value="UniProtKB-KW"/>
</dbReference>
<comment type="catalytic activity">
    <reaction evidence="1">
        <text>ATP + protein L-histidine = ADP + protein N-phospho-L-histidine.</text>
        <dbReference type="EC" id="2.7.13.3"/>
    </reaction>
</comment>
<dbReference type="RefSeq" id="WP_284355910.1">
    <property type="nucleotide sequence ID" value="NZ_BSKF01000010.1"/>
</dbReference>
<dbReference type="PROSITE" id="PS50109">
    <property type="entry name" value="HIS_KIN"/>
    <property type="match status" value="1"/>
</dbReference>
<dbReference type="InterPro" id="IPR003661">
    <property type="entry name" value="HisK_dim/P_dom"/>
</dbReference>
<evidence type="ECO:0000313" key="13">
    <source>
        <dbReference type="EMBL" id="GLO34713.1"/>
    </source>
</evidence>
<keyword evidence="9" id="KW-0157">Chromophore</keyword>
<keyword evidence="8 13" id="KW-0418">Kinase</keyword>
<keyword evidence="7" id="KW-0808">Transferase</keyword>
<dbReference type="Gene3D" id="1.10.287.130">
    <property type="match status" value="1"/>
</dbReference>
<keyword evidence="4" id="KW-0600">Photoreceptor protein</keyword>
<dbReference type="AlphaFoldDB" id="A0AA37VMZ1"/>
<evidence type="ECO:0000256" key="6">
    <source>
        <dbReference type="ARBA" id="ARBA00022606"/>
    </source>
</evidence>
<accession>A0AA37VMZ1</accession>
<dbReference type="Gene3D" id="3.30.565.10">
    <property type="entry name" value="Histidine kinase-like ATPase, C-terminal domain"/>
    <property type="match status" value="1"/>
</dbReference>